<dbReference type="AlphaFoldDB" id="A0A793J031"/>
<dbReference type="Pfam" id="PF04448">
    <property type="entry name" value="DUF551"/>
    <property type="match status" value="1"/>
</dbReference>
<reference evidence="2" key="1">
    <citation type="journal article" date="2018" name="Genome Biol.">
        <title>SKESA: strategic k-mer extension for scrupulous assemblies.</title>
        <authorList>
            <person name="Souvorov A."/>
            <person name="Agarwala R."/>
            <person name="Lipman D.J."/>
        </authorList>
    </citation>
    <scope>NUCLEOTIDE SEQUENCE</scope>
    <source>
        <strain evidence="2">2014C-4396-P0-2</strain>
    </source>
</reference>
<feature type="domain" description="DUF551" evidence="1">
    <location>
        <begin position="1"/>
        <end position="13"/>
    </location>
</feature>
<dbReference type="InterPro" id="IPR007539">
    <property type="entry name" value="DUF551"/>
</dbReference>
<comment type="caution">
    <text evidence="2">The sequence shown here is derived from an EMBL/GenBank/DDBJ whole genome shotgun (WGS) entry which is preliminary data.</text>
</comment>
<evidence type="ECO:0000313" key="2">
    <source>
        <dbReference type="EMBL" id="HAI2833372.1"/>
    </source>
</evidence>
<feature type="non-terminal residue" evidence="2">
    <location>
        <position position="1"/>
    </location>
</feature>
<accession>A0A793J031</accession>
<protein>
    <submittedName>
        <fullName evidence="2">DUF551 domain-containing protein</fullName>
    </submittedName>
</protein>
<proteinExistence type="predicted"/>
<dbReference type="RefSeq" id="WP_420485191.1">
    <property type="nucleotide sequence ID" value="NZ_JASMUW010000290.1"/>
</dbReference>
<evidence type="ECO:0000259" key="1">
    <source>
        <dbReference type="Pfam" id="PF04448"/>
    </source>
</evidence>
<dbReference type="EMBL" id="DABDXN010000062">
    <property type="protein sequence ID" value="HAI2833372.1"/>
    <property type="molecule type" value="Genomic_DNA"/>
</dbReference>
<gene>
    <name evidence="2" type="ORF">HJK80_004965</name>
</gene>
<organism evidence="2">
    <name type="scientific">Escherichia coli</name>
    <dbReference type="NCBI Taxonomy" id="562"/>
    <lineage>
        <taxon>Bacteria</taxon>
        <taxon>Pseudomonadati</taxon>
        <taxon>Pseudomonadota</taxon>
        <taxon>Gammaproteobacteria</taxon>
        <taxon>Enterobacterales</taxon>
        <taxon>Enterobacteriaceae</taxon>
        <taxon>Escherichia</taxon>
    </lineage>
</organism>
<sequence>NVTDWMPLPEPPQEVRQ</sequence>
<reference evidence="2" key="2">
    <citation type="submission" date="2020-03" db="EMBL/GenBank/DDBJ databases">
        <authorList>
            <consortium name="NCBI Pathogen Detection Project"/>
        </authorList>
    </citation>
    <scope>NUCLEOTIDE SEQUENCE</scope>
    <source>
        <strain evidence="2">2014C-4396-P0-2</strain>
    </source>
</reference>
<name>A0A793J031_ECOLX</name>